<feature type="domain" description="O-acyltransferase WSD1 C-terminal" evidence="2">
    <location>
        <begin position="919"/>
        <end position="1070"/>
    </location>
</feature>
<organism evidence="3">
    <name type="scientific">Timema genevievae</name>
    <name type="common">Walking stick</name>
    <dbReference type="NCBI Taxonomy" id="629358"/>
    <lineage>
        <taxon>Eukaryota</taxon>
        <taxon>Metazoa</taxon>
        <taxon>Ecdysozoa</taxon>
        <taxon>Arthropoda</taxon>
        <taxon>Hexapoda</taxon>
        <taxon>Insecta</taxon>
        <taxon>Pterygota</taxon>
        <taxon>Neoptera</taxon>
        <taxon>Polyneoptera</taxon>
        <taxon>Phasmatodea</taxon>
        <taxon>Timematodea</taxon>
        <taxon>Timematoidea</taxon>
        <taxon>Timematidae</taxon>
        <taxon>Timema</taxon>
    </lineage>
</organism>
<feature type="transmembrane region" description="Helical" evidence="1">
    <location>
        <begin position="743"/>
        <end position="762"/>
    </location>
</feature>
<dbReference type="EMBL" id="OE841201">
    <property type="protein sequence ID" value="CAD7594711.1"/>
    <property type="molecule type" value="Genomic_DNA"/>
</dbReference>
<proteinExistence type="predicted"/>
<evidence type="ECO:0000313" key="3">
    <source>
        <dbReference type="EMBL" id="CAD7594711.1"/>
    </source>
</evidence>
<evidence type="ECO:0000259" key="2">
    <source>
        <dbReference type="Pfam" id="PF06974"/>
    </source>
</evidence>
<dbReference type="GO" id="GO:0005886">
    <property type="term" value="C:plasma membrane"/>
    <property type="evidence" value="ECO:0007669"/>
    <property type="project" value="TreeGrafter"/>
</dbReference>
<dbReference type="PANTHER" id="PTHR31650:SF23">
    <property type="entry name" value="GH11223P"/>
    <property type="match status" value="1"/>
</dbReference>
<reference evidence="3" key="1">
    <citation type="submission" date="2020-11" db="EMBL/GenBank/DDBJ databases">
        <authorList>
            <person name="Tran Van P."/>
        </authorList>
    </citation>
    <scope>NUCLEOTIDE SEQUENCE</scope>
</reference>
<dbReference type="GO" id="GO:0019432">
    <property type="term" value="P:triglyceride biosynthetic process"/>
    <property type="evidence" value="ECO:0007669"/>
    <property type="project" value="TreeGrafter"/>
</dbReference>
<dbReference type="GO" id="GO:0008374">
    <property type="term" value="F:O-acyltransferase activity"/>
    <property type="evidence" value="ECO:0007669"/>
    <property type="project" value="InterPro"/>
</dbReference>
<gene>
    <name evidence="3" type="ORF">TGEB3V08_LOCUS5767</name>
</gene>
<dbReference type="Pfam" id="PF06974">
    <property type="entry name" value="WS_DGAT_C"/>
    <property type="match status" value="1"/>
</dbReference>
<keyword evidence="1" id="KW-0812">Transmembrane</keyword>
<name>A0A7R9PLL7_TIMGE</name>
<accession>A0A7R9PLL7</accession>
<keyword evidence="1" id="KW-1133">Transmembrane helix</keyword>
<protein>
    <recommendedName>
        <fullName evidence="2">O-acyltransferase WSD1 C-terminal domain-containing protein</fullName>
    </recommendedName>
</protein>
<dbReference type="InterPro" id="IPR009721">
    <property type="entry name" value="O-acyltransferase_WSD1_C"/>
</dbReference>
<evidence type="ECO:0000256" key="1">
    <source>
        <dbReference type="SAM" id="Phobius"/>
    </source>
</evidence>
<dbReference type="AlphaFoldDB" id="A0A7R9PLL7"/>
<dbReference type="InterPro" id="IPR045034">
    <property type="entry name" value="O-acyltransferase_WSD1-like"/>
</dbReference>
<keyword evidence="1" id="KW-0472">Membrane</keyword>
<sequence>MTLWLAIAIFNRKNFRYRRSRGTKSHLRIMAVKSQWILRELESLLGVVSCLYTAAAFLLACCITPTIFMMYFGMQGGGKEHSVGDVLLEASDSYVAHLLLELHPPSRTFLQSPDVVDIVHVSPIRGQVGDGARKCSILCLYEYEISMQLHRGLEGLEPPYRSLAVSRDIRISEEKNKMGVGALCPVKHCDQRKYPVGFLGTSPVFDQRPGLLCSRFLRGDCDRRGDQNVHPASLHFSERIVDITRRACVRRLETKYPHLEVVRDTTVRSALDTRRNQGIVTVVLQVRGHCDLDQFKTRLQEIMAVSMKVRGHCDLDQFKTRLQVIYNKDIMTVSMKVRGHCDLDQFKTRLQVRGHCDLDQLKTRLQIIYNKDIMTVSMKVRGHCDLDQRKTRLQVIYNKEIMTVSMKVRGHCDLDQRKTRLQVIYNQEIMAVSMKVRGHCDLDQFKTRLQVIYNQEIVTVILQVRGHCDLDQLKTRLQEYIVDRIENNGNLSFPHLRTSLTSKNLFLCWGRYTWQQVDDFSINNHLIVGNSTFRGRPVSELNIQEYVSETVSKYLPPEYPPWQITVIPSLAGQEERFYLVIRLHHLLLSQDRLGLGDLFMMEPERPTIWKRRLGEDDENPVVDLQPIPSPLENPFPPPVAIPKLCTTIEETIISCWNSFILTFDPLENVHVLKAPPNLQEAAAMILITTVAIFRNLLVARVSKNDTVMARLITLLSVIQIESEKRQCTPQYIMHAIINTLHPLNIILSIFYLGWWFIVTFSFKLPLLFLLELRGLCMKGKTSTFVHLVCLYCALMYDAAREIWIMLRILFTAPRILFEDLFMTRRGAKHQLQTVSLCGRKVVAWSEPVQLDLVRRIASATGATPSEVLISAVTGALREYFRQFGFPVPDSVLCTARFFPLESLLTSKSCPAGCTPQRGGLLCLPLPTKIPRGDNNDPAEGLKAIQRIVSQARGRQPALYLASQWHIDGGLLTKLMPSLLARLLLNHLSRRYAVMLTEVAPHSRDELRRNLVWGQEIENIMYWRPPQANICLSLTIMNYGDTVRLGVMSDALLSPQHSVIATGFLQQLSDLARCAGIPRDRSNSLDVIPQPPSTTNIAIVH</sequence>
<feature type="transmembrane region" description="Helical" evidence="1">
    <location>
        <begin position="681"/>
        <end position="701"/>
    </location>
</feature>
<dbReference type="PANTHER" id="PTHR31650">
    <property type="entry name" value="O-ACYLTRANSFERASE (WSD1-LIKE) FAMILY PROTEIN"/>
    <property type="match status" value="1"/>
</dbReference>
<feature type="transmembrane region" description="Helical" evidence="1">
    <location>
        <begin position="44"/>
        <end position="72"/>
    </location>
</feature>